<dbReference type="Proteomes" id="UP001162972">
    <property type="component" value="Chromosome 3"/>
</dbReference>
<protein>
    <submittedName>
        <fullName evidence="1">Uncharacterized protein</fullName>
    </submittedName>
</protein>
<accession>A0AAD6K437</accession>
<dbReference type="GO" id="GO:0051082">
    <property type="term" value="F:unfolded protein binding"/>
    <property type="evidence" value="ECO:0007669"/>
    <property type="project" value="TreeGrafter"/>
</dbReference>
<dbReference type="PANTHER" id="PTHR11226:SF0">
    <property type="entry name" value="UDP-GLUCOSE:GLYCOPROTEIN GLUCOSYLTRANSFERASE"/>
    <property type="match status" value="1"/>
</dbReference>
<organism evidence="1 2">
    <name type="scientific">Salix udensis</name>
    <dbReference type="NCBI Taxonomy" id="889485"/>
    <lineage>
        <taxon>Eukaryota</taxon>
        <taxon>Viridiplantae</taxon>
        <taxon>Streptophyta</taxon>
        <taxon>Embryophyta</taxon>
        <taxon>Tracheophyta</taxon>
        <taxon>Spermatophyta</taxon>
        <taxon>Magnoliopsida</taxon>
        <taxon>eudicotyledons</taxon>
        <taxon>Gunneridae</taxon>
        <taxon>Pentapetalae</taxon>
        <taxon>rosids</taxon>
        <taxon>fabids</taxon>
        <taxon>Malpighiales</taxon>
        <taxon>Salicaceae</taxon>
        <taxon>Saliceae</taxon>
        <taxon>Salix</taxon>
    </lineage>
</organism>
<evidence type="ECO:0000313" key="2">
    <source>
        <dbReference type="Proteomes" id="UP001162972"/>
    </source>
</evidence>
<dbReference type="GO" id="GO:0036503">
    <property type="term" value="P:ERAD pathway"/>
    <property type="evidence" value="ECO:0007669"/>
    <property type="project" value="TreeGrafter"/>
</dbReference>
<reference evidence="1 2" key="1">
    <citation type="journal article" date="2023" name="Int. J. Mol. Sci.">
        <title>De Novo Assembly and Annotation of 11 Diverse Shrub Willow (Salix) Genomes Reveals Novel Gene Organization in Sex-Linked Regions.</title>
        <authorList>
            <person name="Hyden B."/>
            <person name="Feng K."/>
            <person name="Yates T.B."/>
            <person name="Jawdy S."/>
            <person name="Cereghino C."/>
            <person name="Smart L.B."/>
            <person name="Muchero W."/>
        </authorList>
    </citation>
    <scope>NUCLEOTIDE SEQUENCE [LARGE SCALE GENOMIC DNA]</scope>
    <source>
        <tissue evidence="1">Shoot tip</tissue>
    </source>
</reference>
<proteinExistence type="predicted"/>
<dbReference type="EMBL" id="JAPFFJ010000012">
    <property type="protein sequence ID" value="KAJ6416163.1"/>
    <property type="molecule type" value="Genomic_DNA"/>
</dbReference>
<dbReference type="InterPro" id="IPR009448">
    <property type="entry name" value="UDP-g_GGtrans"/>
</dbReference>
<comment type="caution">
    <text evidence="1">The sequence shown here is derived from an EMBL/GenBank/DDBJ whole genome shotgun (WGS) entry which is preliminary data.</text>
</comment>
<gene>
    <name evidence="1" type="ORF">OIU84_004874</name>
</gene>
<sequence>MYVSSAMATRERSSESARFEVLNAEHSAVIIDNENSSVHIDAVVDPLSATGQKVSSLLRVLRKYVQPSMRIVLNPMVS</sequence>
<keyword evidence="2" id="KW-1185">Reference proteome</keyword>
<dbReference type="GO" id="GO:0005783">
    <property type="term" value="C:endoplasmic reticulum"/>
    <property type="evidence" value="ECO:0007669"/>
    <property type="project" value="TreeGrafter"/>
</dbReference>
<evidence type="ECO:0000313" key="1">
    <source>
        <dbReference type="EMBL" id="KAJ6416163.1"/>
    </source>
</evidence>
<name>A0AAD6K437_9ROSI</name>
<dbReference type="AlphaFoldDB" id="A0AAD6K437"/>
<dbReference type="PANTHER" id="PTHR11226">
    <property type="entry name" value="UDP-GLUCOSE GLYCOPROTEIN:GLUCOSYLTRANSFERASE"/>
    <property type="match status" value="1"/>
</dbReference>
<dbReference type="GO" id="GO:0003980">
    <property type="term" value="F:UDP-glucose:glycoprotein glucosyltransferase activity"/>
    <property type="evidence" value="ECO:0007669"/>
    <property type="project" value="InterPro"/>
</dbReference>
<dbReference type="GO" id="GO:0018279">
    <property type="term" value="P:protein N-linked glycosylation via asparagine"/>
    <property type="evidence" value="ECO:0007669"/>
    <property type="project" value="TreeGrafter"/>
</dbReference>